<organism evidence="3 4">
    <name type="scientific">Acetobacter orientalis</name>
    <dbReference type="NCBI Taxonomy" id="146474"/>
    <lineage>
        <taxon>Bacteria</taxon>
        <taxon>Pseudomonadati</taxon>
        <taxon>Pseudomonadota</taxon>
        <taxon>Alphaproteobacteria</taxon>
        <taxon>Acetobacterales</taxon>
        <taxon>Acetobacteraceae</taxon>
        <taxon>Acetobacter</taxon>
    </lineage>
</organism>
<dbReference type="PANTHER" id="PTHR30327">
    <property type="entry name" value="UNCHARACTERIZED PROTEIN YQGE"/>
    <property type="match status" value="1"/>
</dbReference>
<reference evidence="3 4" key="1">
    <citation type="submission" date="2014-06" db="EMBL/GenBank/DDBJ databases">
        <authorList>
            <person name="Ju J."/>
            <person name="Zhang J."/>
        </authorList>
    </citation>
    <scope>NUCLEOTIDE SEQUENCE [LARGE SCALE GENOMIC DNA]</scope>
    <source>
        <strain evidence="3">DmW_045</strain>
    </source>
</reference>
<dbReference type="AlphaFoldDB" id="A0A252A1X8"/>
<protein>
    <recommendedName>
        <fullName evidence="2">UPF0301 protein HK12_04855</fullName>
    </recommendedName>
</protein>
<proteinExistence type="inferred from homology"/>
<dbReference type="Proteomes" id="UP000194639">
    <property type="component" value="Unassembled WGS sequence"/>
</dbReference>
<comment type="similarity">
    <text evidence="1 2">Belongs to the UPF0301 (AlgH) family.</text>
</comment>
<accession>A0A252A1X8</accession>
<dbReference type="EMBL" id="JOMO01000022">
    <property type="protein sequence ID" value="OUI81803.1"/>
    <property type="molecule type" value="Genomic_DNA"/>
</dbReference>
<dbReference type="Pfam" id="PF02622">
    <property type="entry name" value="DUF179"/>
    <property type="match status" value="1"/>
</dbReference>
<evidence type="ECO:0000256" key="2">
    <source>
        <dbReference type="HAMAP-Rule" id="MF_00758"/>
    </source>
</evidence>
<dbReference type="PANTHER" id="PTHR30327:SF1">
    <property type="entry name" value="UPF0301 PROTEIN YQGE"/>
    <property type="match status" value="1"/>
</dbReference>
<dbReference type="GO" id="GO:0005829">
    <property type="term" value="C:cytosol"/>
    <property type="evidence" value="ECO:0007669"/>
    <property type="project" value="TreeGrafter"/>
</dbReference>
<name>A0A252A1X8_9PROT</name>
<evidence type="ECO:0000313" key="3">
    <source>
        <dbReference type="EMBL" id="OUI81803.1"/>
    </source>
</evidence>
<evidence type="ECO:0000313" key="4">
    <source>
        <dbReference type="Proteomes" id="UP000194639"/>
    </source>
</evidence>
<dbReference type="Gene3D" id="3.40.1740.10">
    <property type="entry name" value="VC0467-like"/>
    <property type="match status" value="1"/>
</dbReference>
<dbReference type="InterPro" id="IPR003774">
    <property type="entry name" value="AlgH-like"/>
</dbReference>
<sequence>MVFLHDSLLAQQQQASDTQNSPLVGQVLVASPALAQTPFACTVIYMCAHTAQGGAMGLVVNRRLPKPSFEELLAQLDITPSPPLRRIGVSAGGPLDVTRGFVLHSSDWKGTDGLAVTPDITLSASPLVLQKLAVGEGPHDAILAMGHASWGAGQLEEEILQQDAWLVAPALPEIVFGQDFGSKWRQALAAINLDPLQLTGQAGHA</sequence>
<gene>
    <name evidence="3" type="ORF">HK12_04855</name>
</gene>
<evidence type="ECO:0000256" key="1">
    <source>
        <dbReference type="ARBA" id="ARBA00009600"/>
    </source>
</evidence>
<dbReference type="HAMAP" id="MF_00758">
    <property type="entry name" value="UPF0301"/>
    <property type="match status" value="1"/>
</dbReference>
<dbReference type="RefSeq" id="WP_086552319.1">
    <property type="nucleotide sequence ID" value="NZ_JOMO01000022.1"/>
</dbReference>
<dbReference type="SUPFAM" id="SSF143456">
    <property type="entry name" value="VC0467-like"/>
    <property type="match status" value="1"/>
</dbReference>
<comment type="caution">
    <text evidence="3">The sequence shown here is derived from an EMBL/GenBank/DDBJ whole genome shotgun (WGS) entry which is preliminary data.</text>
</comment>